<protein>
    <recommendedName>
        <fullName evidence="4">Polyketide cyclase / dehydrase and lipid transport</fullName>
    </recommendedName>
</protein>
<proteinExistence type="predicted"/>
<feature type="signal peptide" evidence="1">
    <location>
        <begin position="1"/>
        <end position="26"/>
    </location>
</feature>
<evidence type="ECO:0000256" key="1">
    <source>
        <dbReference type="SAM" id="SignalP"/>
    </source>
</evidence>
<feature type="chain" id="PRO_5005503813" description="Polyketide cyclase / dehydrase and lipid transport" evidence="1">
    <location>
        <begin position="27"/>
        <end position="184"/>
    </location>
</feature>
<dbReference type="Gene3D" id="3.30.530.20">
    <property type="match status" value="1"/>
</dbReference>
<organism evidence="2 3">
    <name type="scientific">Pseudidiomarina woesei</name>
    <dbReference type="NCBI Taxonomy" id="1381080"/>
    <lineage>
        <taxon>Bacteria</taxon>
        <taxon>Pseudomonadati</taxon>
        <taxon>Pseudomonadota</taxon>
        <taxon>Gammaproteobacteria</taxon>
        <taxon>Alteromonadales</taxon>
        <taxon>Idiomarinaceae</taxon>
        <taxon>Pseudidiomarina</taxon>
    </lineage>
</organism>
<evidence type="ECO:0000313" key="3">
    <source>
        <dbReference type="Proteomes" id="UP000182598"/>
    </source>
</evidence>
<dbReference type="SUPFAM" id="SSF55961">
    <property type="entry name" value="Bet v1-like"/>
    <property type="match status" value="1"/>
</dbReference>
<evidence type="ECO:0000313" key="2">
    <source>
        <dbReference type="EMBL" id="CUA82790.1"/>
    </source>
</evidence>
<accession>A0A0K6GW38</accession>
<reference evidence="3" key="1">
    <citation type="submission" date="2015-08" db="EMBL/GenBank/DDBJ databases">
        <authorList>
            <person name="Varghese N."/>
        </authorList>
    </citation>
    <scope>NUCLEOTIDE SEQUENCE [LARGE SCALE GENOMIC DNA]</scope>
    <source>
        <strain evidence="3">DSM 27808</strain>
    </source>
</reference>
<keyword evidence="3" id="KW-1185">Reference proteome</keyword>
<dbReference type="Proteomes" id="UP000182598">
    <property type="component" value="Unassembled WGS sequence"/>
</dbReference>
<dbReference type="EMBL" id="CYHB01000001">
    <property type="protein sequence ID" value="CUA82790.1"/>
    <property type="molecule type" value="Genomic_DNA"/>
</dbReference>
<dbReference type="AlphaFoldDB" id="A0A0K6GW38"/>
<dbReference type="InterPro" id="IPR023393">
    <property type="entry name" value="START-like_dom_sf"/>
</dbReference>
<sequence>MRSLVNTLVYGAFALTSASISLDVAAEVVDSSTQGFTIEFKQVINASPTDVYGGLTDKVGQWWLDDHTWFGNGENMQIDARAGGCFCEILGSSQTQHLQVSMVIPNQFVRLLGGLGPLQGEGVSGVMEWRLNKFEEASTELTVFYRVGGYTPNDLSQWAPAVESVLQQQMAAMKAFVENELGAR</sequence>
<name>A0A0K6GW38_9GAMM</name>
<gene>
    <name evidence="2" type="ORF">Ga0061064_0220</name>
</gene>
<keyword evidence="1" id="KW-0732">Signal</keyword>
<evidence type="ECO:0008006" key="4">
    <source>
        <dbReference type="Google" id="ProtNLM"/>
    </source>
</evidence>